<dbReference type="PANTHER" id="PTHR39677">
    <property type="entry name" value="RIBONUCLEASE VAPC6"/>
    <property type="match status" value="1"/>
</dbReference>
<organism evidence="2 3">
    <name type="scientific">Thermococcus nautili</name>
    <dbReference type="NCBI Taxonomy" id="195522"/>
    <lineage>
        <taxon>Archaea</taxon>
        <taxon>Methanobacteriati</taxon>
        <taxon>Methanobacteriota</taxon>
        <taxon>Thermococci</taxon>
        <taxon>Thermococcales</taxon>
        <taxon>Thermococcaceae</taxon>
        <taxon>Thermococcus</taxon>
    </lineage>
</organism>
<dbReference type="CDD" id="cd18677">
    <property type="entry name" value="PIN_MjVapC2-VapC6_like"/>
    <property type="match status" value="1"/>
</dbReference>
<accession>W8NRG8</accession>
<dbReference type="eggNOG" id="arCOG00710">
    <property type="taxonomic scope" value="Archaea"/>
</dbReference>
<dbReference type="KEGG" id="tnu:BD01_0071"/>
<dbReference type="SUPFAM" id="SSF88723">
    <property type="entry name" value="PIN domain-like"/>
    <property type="match status" value="1"/>
</dbReference>
<dbReference type="RefSeq" id="WP_084606305.1">
    <property type="nucleotide sequence ID" value="NZ_CP007264.1"/>
</dbReference>
<gene>
    <name evidence="2" type="ORF">BD01_0071</name>
</gene>
<dbReference type="PANTHER" id="PTHR39677:SF4">
    <property type="entry name" value="RIBONUCLEASE VAPC6"/>
    <property type="match status" value="1"/>
</dbReference>
<keyword evidence="3" id="KW-1185">Reference proteome</keyword>
<dbReference type="HOGENOM" id="CLU_134210_1_1_2"/>
<dbReference type="OrthoDB" id="21406at2157"/>
<evidence type="ECO:0000313" key="2">
    <source>
        <dbReference type="EMBL" id="AHL21702.1"/>
    </source>
</evidence>
<dbReference type="STRING" id="195522.BD01_0071"/>
<proteinExistence type="predicted"/>
<dbReference type="Pfam" id="PF01850">
    <property type="entry name" value="PIN"/>
    <property type="match status" value="1"/>
</dbReference>
<reference evidence="2 3" key="1">
    <citation type="submission" date="2014-02" db="EMBL/GenBank/DDBJ databases">
        <title>Genome Sequence of an Hyperthermophilic Archaeon, Thermococcus nautili 30-1, producing viral vesicles.</title>
        <authorList>
            <person name="Oberto J."/>
            <person name="Gaudin M."/>
            <person name="Cossu M."/>
            <person name="Gorlas A."/>
            <person name="Slesarev A."/>
            <person name="Marguet E."/>
            <person name="Forterre P."/>
        </authorList>
    </citation>
    <scope>NUCLEOTIDE SEQUENCE [LARGE SCALE GENOMIC DNA]</scope>
    <source>
        <strain evidence="2 3">30-1</strain>
    </source>
</reference>
<dbReference type="EMBL" id="CP007264">
    <property type="protein sequence ID" value="AHL21702.1"/>
    <property type="molecule type" value="Genomic_DNA"/>
</dbReference>
<dbReference type="GeneID" id="24959219"/>
<dbReference type="AlphaFoldDB" id="W8NRG8"/>
<sequence length="154" mass="17650">MSTFSTGERVFLDTSFILNFLFGDERAVIALEKMIDEGTRFYINPTVIGEVWFQLMANEYVKKHGRYSTYGIREKVGEIKEAINVADEFFSALPELEVVEITERTVEIARRLIEEHNLLPNDAMILASCIQYGIKMIATFDSDFKNVPNIETLP</sequence>
<dbReference type="InterPro" id="IPR029060">
    <property type="entry name" value="PIN-like_dom_sf"/>
</dbReference>
<name>W8NRG8_9EURY</name>
<evidence type="ECO:0000313" key="3">
    <source>
        <dbReference type="Proteomes" id="UP000019434"/>
    </source>
</evidence>
<evidence type="ECO:0000259" key="1">
    <source>
        <dbReference type="SMART" id="SM00670"/>
    </source>
</evidence>
<dbReference type="InterPro" id="IPR002716">
    <property type="entry name" value="PIN_dom"/>
</dbReference>
<dbReference type="SMART" id="SM00670">
    <property type="entry name" value="PINc"/>
    <property type="match status" value="1"/>
</dbReference>
<dbReference type="Proteomes" id="UP000019434">
    <property type="component" value="Chromosome"/>
</dbReference>
<dbReference type="Gene3D" id="3.40.50.1010">
    <property type="entry name" value="5'-nuclease"/>
    <property type="match status" value="1"/>
</dbReference>
<feature type="domain" description="PIN" evidence="1">
    <location>
        <begin position="8"/>
        <end position="146"/>
    </location>
</feature>
<protein>
    <submittedName>
        <fullName evidence="2">Putative nucleic acid-binding protein, contains PIN domain</fullName>
    </submittedName>
</protein>